<reference evidence="2 3" key="1">
    <citation type="submission" date="2019-03" db="EMBL/GenBank/DDBJ databases">
        <title>First draft genome of Liparis tanakae, snailfish: a comprehensive survey of snailfish specific genes.</title>
        <authorList>
            <person name="Kim W."/>
            <person name="Song I."/>
            <person name="Jeong J.-H."/>
            <person name="Kim D."/>
            <person name="Kim S."/>
            <person name="Ryu S."/>
            <person name="Song J.Y."/>
            <person name="Lee S.K."/>
        </authorList>
    </citation>
    <scope>NUCLEOTIDE SEQUENCE [LARGE SCALE GENOMIC DNA]</scope>
    <source>
        <tissue evidence="2">Muscle</tissue>
    </source>
</reference>
<dbReference type="AlphaFoldDB" id="A0A4Z2GFA8"/>
<organism evidence="2 3">
    <name type="scientific">Liparis tanakae</name>
    <name type="common">Tanaka's snailfish</name>
    <dbReference type="NCBI Taxonomy" id="230148"/>
    <lineage>
        <taxon>Eukaryota</taxon>
        <taxon>Metazoa</taxon>
        <taxon>Chordata</taxon>
        <taxon>Craniata</taxon>
        <taxon>Vertebrata</taxon>
        <taxon>Euteleostomi</taxon>
        <taxon>Actinopterygii</taxon>
        <taxon>Neopterygii</taxon>
        <taxon>Teleostei</taxon>
        <taxon>Neoteleostei</taxon>
        <taxon>Acanthomorphata</taxon>
        <taxon>Eupercaria</taxon>
        <taxon>Perciformes</taxon>
        <taxon>Cottioidei</taxon>
        <taxon>Cottales</taxon>
        <taxon>Liparidae</taxon>
        <taxon>Liparis</taxon>
    </lineage>
</organism>
<protein>
    <submittedName>
        <fullName evidence="2">Uncharacterized protein</fullName>
    </submittedName>
</protein>
<dbReference type="Proteomes" id="UP000314294">
    <property type="component" value="Unassembled WGS sequence"/>
</dbReference>
<name>A0A4Z2GFA8_9TELE</name>
<gene>
    <name evidence="2" type="ORF">EYF80_037820</name>
</gene>
<evidence type="ECO:0000313" key="2">
    <source>
        <dbReference type="EMBL" id="TNN51970.1"/>
    </source>
</evidence>
<evidence type="ECO:0000313" key="3">
    <source>
        <dbReference type="Proteomes" id="UP000314294"/>
    </source>
</evidence>
<feature type="region of interest" description="Disordered" evidence="1">
    <location>
        <begin position="62"/>
        <end position="82"/>
    </location>
</feature>
<feature type="compositionally biased region" description="Polar residues" evidence="1">
    <location>
        <begin position="12"/>
        <end position="23"/>
    </location>
</feature>
<sequence length="131" mass="14641">MGVFIKKEETAESVSQPPTSFKSPQDRRGEEMTKQSLNFHLRLKASVCEVRFSEATLGTEPGRLYDSSWTPKPEGGAQLGLRDTSVRNRQQGGGRVSSSSVLQGCLNFHNDFHYCSNLSKYDLRSYDAMDS</sequence>
<evidence type="ECO:0000256" key="1">
    <source>
        <dbReference type="SAM" id="MobiDB-lite"/>
    </source>
</evidence>
<comment type="caution">
    <text evidence="2">The sequence shown here is derived from an EMBL/GenBank/DDBJ whole genome shotgun (WGS) entry which is preliminary data.</text>
</comment>
<accession>A0A4Z2GFA8</accession>
<feature type="compositionally biased region" description="Basic and acidic residues" evidence="1">
    <location>
        <begin position="24"/>
        <end position="33"/>
    </location>
</feature>
<keyword evidence="3" id="KW-1185">Reference proteome</keyword>
<proteinExistence type="predicted"/>
<feature type="region of interest" description="Disordered" evidence="1">
    <location>
        <begin position="1"/>
        <end position="33"/>
    </location>
</feature>
<feature type="compositionally biased region" description="Basic and acidic residues" evidence="1">
    <location>
        <begin position="1"/>
        <end position="10"/>
    </location>
</feature>
<dbReference type="EMBL" id="SRLO01000564">
    <property type="protein sequence ID" value="TNN51970.1"/>
    <property type="molecule type" value="Genomic_DNA"/>
</dbReference>